<dbReference type="InterPro" id="IPR027417">
    <property type="entry name" value="P-loop_NTPase"/>
</dbReference>
<evidence type="ECO:0000313" key="7">
    <source>
        <dbReference type="Proteomes" id="UP000571817"/>
    </source>
</evidence>
<dbReference type="SUPFAM" id="SSF52540">
    <property type="entry name" value="P-loop containing nucleoside triphosphate hydrolases"/>
    <property type="match status" value="2"/>
</dbReference>
<evidence type="ECO:0000256" key="3">
    <source>
        <dbReference type="ARBA" id="ARBA00022840"/>
    </source>
</evidence>
<feature type="compositionally biased region" description="Basic and acidic residues" evidence="4">
    <location>
        <begin position="249"/>
        <end position="267"/>
    </location>
</feature>
<evidence type="ECO:0000256" key="2">
    <source>
        <dbReference type="ARBA" id="ARBA00022741"/>
    </source>
</evidence>
<name>A0A853DB21_9MICO</name>
<proteinExistence type="predicted"/>
<feature type="domain" description="ABC transporter" evidence="5">
    <location>
        <begin position="2"/>
        <end position="269"/>
    </location>
</feature>
<dbReference type="PROSITE" id="PS50893">
    <property type="entry name" value="ABC_TRANSPORTER_2"/>
    <property type="match status" value="2"/>
</dbReference>
<organism evidence="6 7">
    <name type="scientific">Allobranchiibius huperziae</name>
    <dbReference type="NCBI Taxonomy" id="1874116"/>
    <lineage>
        <taxon>Bacteria</taxon>
        <taxon>Bacillati</taxon>
        <taxon>Actinomycetota</taxon>
        <taxon>Actinomycetes</taxon>
        <taxon>Micrococcales</taxon>
        <taxon>Dermacoccaceae</taxon>
        <taxon>Allobranchiibius</taxon>
    </lineage>
</organism>
<dbReference type="PROSITE" id="PS00211">
    <property type="entry name" value="ABC_TRANSPORTER_1"/>
    <property type="match status" value="2"/>
</dbReference>
<dbReference type="Pfam" id="PF12848">
    <property type="entry name" value="ABC_tran_Xtn"/>
    <property type="match status" value="1"/>
</dbReference>
<sequence length="532" mass="58534">MLTAHDLELRAGARTLLEHTSFRVAPGDRVGLVGRNGAGKTTLTKVLAGQANPEAGQVTRSGEVGYLPQDPRTGDLTVLARDRILSARGLDTIVRDLRKAEAQMGDEDEERREKAMRRYTRLDHEFQAQGGYAAESEAASIASALALTERLLDQPLQTLSGGQRRRVELSRILFSGAQTLLLDEPTNHLDADSIGWLRDYLRAYKGGLIIISHDVEMLDTVVTRVFHLDANRAELDQYNMGWKTYLQQRETDERRRKRERQNAEKKASALFGQADKMRAKATKATAAQNMAKRAERLLAGLETERQQDRVAKLRFPKPSPCGRTPLMAEGLSRSYGSLEIFTDVDLAIDRGSRVVVLGLNGAGKTTLLRILAGVDDPDTGEVQPGHGLKLGYYAQEHENLDMDRSVLDNMKSAAPDLGETETRKVLGSFLFSGEDVLKPTRVLSGGEKTRLSLALLVVSSANVLLLDEPTNNLDPASREEILGALRGYEGAVVLVTHDEGAVSALEPERVLMLPDGVEDHWNPDYLDLVTLA</sequence>
<dbReference type="InterPro" id="IPR050611">
    <property type="entry name" value="ABCF"/>
</dbReference>
<dbReference type="GO" id="GO:0005524">
    <property type="term" value="F:ATP binding"/>
    <property type="evidence" value="ECO:0007669"/>
    <property type="project" value="UniProtKB-KW"/>
</dbReference>
<dbReference type="FunFam" id="3.40.50.300:FF:000944">
    <property type="entry name" value="Macrolide ABC transporter ATP-binding protein"/>
    <property type="match status" value="1"/>
</dbReference>
<protein>
    <submittedName>
        <fullName evidence="6">ATPase subunit of ABC transporter with duplicated ATPase domains</fullName>
    </submittedName>
</protein>
<dbReference type="SMART" id="SM00382">
    <property type="entry name" value="AAA"/>
    <property type="match status" value="2"/>
</dbReference>
<keyword evidence="2" id="KW-0547">Nucleotide-binding</keyword>
<keyword evidence="1" id="KW-0677">Repeat</keyword>
<feature type="domain" description="ABC transporter" evidence="5">
    <location>
        <begin position="326"/>
        <end position="532"/>
    </location>
</feature>
<keyword evidence="7" id="KW-1185">Reference proteome</keyword>
<evidence type="ECO:0000256" key="1">
    <source>
        <dbReference type="ARBA" id="ARBA00022737"/>
    </source>
</evidence>
<accession>A0A853DB21</accession>
<dbReference type="RefSeq" id="WP_179480850.1">
    <property type="nucleotide sequence ID" value="NZ_JACCFW010000001.1"/>
</dbReference>
<evidence type="ECO:0000313" key="6">
    <source>
        <dbReference type="EMBL" id="NYJ74736.1"/>
    </source>
</evidence>
<dbReference type="AlphaFoldDB" id="A0A853DB21"/>
<gene>
    <name evidence="6" type="ORF">HNR15_001699</name>
</gene>
<comment type="caution">
    <text evidence="6">The sequence shown here is derived from an EMBL/GenBank/DDBJ whole genome shotgun (WGS) entry which is preliminary data.</text>
</comment>
<dbReference type="Proteomes" id="UP000571817">
    <property type="component" value="Unassembled WGS sequence"/>
</dbReference>
<dbReference type="Gene3D" id="3.40.50.300">
    <property type="entry name" value="P-loop containing nucleotide triphosphate hydrolases"/>
    <property type="match status" value="2"/>
</dbReference>
<dbReference type="PANTHER" id="PTHR19211">
    <property type="entry name" value="ATP-BINDING TRANSPORT PROTEIN-RELATED"/>
    <property type="match status" value="1"/>
</dbReference>
<evidence type="ECO:0000256" key="4">
    <source>
        <dbReference type="SAM" id="MobiDB-lite"/>
    </source>
</evidence>
<dbReference type="InterPro" id="IPR003593">
    <property type="entry name" value="AAA+_ATPase"/>
</dbReference>
<dbReference type="Pfam" id="PF00005">
    <property type="entry name" value="ABC_tran"/>
    <property type="match status" value="2"/>
</dbReference>
<dbReference type="PANTHER" id="PTHR19211:SF14">
    <property type="entry name" value="ATP-BINDING CASSETTE SUB-FAMILY F MEMBER 1"/>
    <property type="match status" value="1"/>
</dbReference>
<dbReference type="InterPro" id="IPR017871">
    <property type="entry name" value="ABC_transporter-like_CS"/>
</dbReference>
<dbReference type="InterPro" id="IPR032781">
    <property type="entry name" value="ABC_tran_Xtn"/>
</dbReference>
<keyword evidence="3" id="KW-0067">ATP-binding</keyword>
<dbReference type="InterPro" id="IPR003439">
    <property type="entry name" value="ABC_transporter-like_ATP-bd"/>
</dbReference>
<dbReference type="EMBL" id="JACCFW010000001">
    <property type="protein sequence ID" value="NYJ74736.1"/>
    <property type="molecule type" value="Genomic_DNA"/>
</dbReference>
<feature type="region of interest" description="Disordered" evidence="4">
    <location>
        <begin position="249"/>
        <end position="269"/>
    </location>
</feature>
<dbReference type="GO" id="GO:0016887">
    <property type="term" value="F:ATP hydrolysis activity"/>
    <property type="evidence" value="ECO:0007669"/>
    <property type="project" value="InterPro"/>
</dbReference>
<reference evidence="6 7" key="1">
    <citation type="submission" date="2020-07" db="EMBL/GenBank/DDBJ databases">
        <title>Sequencing the genomes of 1000 actinobacteria strains.</title>
        <authorList>
            <person name="Klenk H.-P."/>
        </authorList>
    </citation>
    <scope>NUCLEOTIDE SEQUENCE [LARGE SCALE GENOMIC DNA]</scope>
    <source>
        <strain evidence="6 7">DSM 29531</strain>
    </source>
</reference>
<evidence type="ECO:0000259" key="5">
    <source>
        <dbReference type="PROSITE" id="PS50893"/>
    </source>
</evidence>
<dbReference type="FunFam" id="3.40.50.300:FF:000597">
    <property type="entry name" value="ABC transporter ATP-binding protein"/>
    <property type="match status" value="1"/>
</dbReference>
<dbReference type="CDD" id="cd03221">
    <property type="entry name" value="ABCF_EF-3"/>
    <property type="match status" value="2"/>
</dbReference>